<dbReference type="Proteomes" id="UP001432000">
    <property type="component" value="Chromosome"/>
</dbReference>
<sequence length="70" mass="7836">MRNTATPIFPGAASLVNSTCSFESFYAKLYANAPAVAWTLDADRERREALEEFFAKSPEERQMTVDSWAA</sequence>
<organism evidence="1 2">
    <name type="scientific">Rhodococcus sovatensis</name>
    <dbReference type="NCBI Taxonomy" id="1805840"/>
    <lineage>
        <taxon>Bacteria</taxon>
        <taxon>Bacillati</taxon>
        <taxon>Actinomycetota</taxon>
        <taxon>Actinomycetes</taxon>
        <taxon>Mycobacteriales</taxon>
        <taxon>Nocardiaceae</taxon>
        <taxon>Rhodococcus</taxon>
    </lineage>
</organism>
<dbReference type="EMBL" id="CP147846">
    <property type="protein sequence ID" value="WXG69181.1"/>
    <property type="molecule type" value="Genomic_DNA"/>
</dbReference>
<gene>
    <name evidence="1" type="ORF">WDS16_01035</name>
</gene>
<keyword evidence="2" id="KW-1185">Reference proteome</keyword>
<dbReference type="RefSeq" id="WP_068377670.1">
    <property type="nucleotide sequence ID" value="NZ_CP147846.1"/>
</dbReference>
<evidence type="ECO:0000313" key="1">
    <source>
        <dbReference type="EMBL" id="WXG69181.1"/>
    </source>
</evidence>
<protein>
    <submittedName>
        <fullName evidence="1">Uncharacterized protein</fullName>
    </submittedName>
</protein>
<accession>A0ABZ2PJ40</accession>
<proteinExistence type="predicted"/>
<reference evidence="1 2" key="1">
    <citation type="submission" date="2024-03" db="EMBL/GenBank/DDBJ databases">
        <title>Natural products discovery in diverse microorganisms through a two-stage MS feature dereplication strategy.</title>
        <authorList>
            <person name="Zhang R."/>
        </authorList>
    </citation>
    <scope>NUCLEOTIDE SEQUENCE [LARGE SCALE GENOMIC DNA]</scope>
    <source>
        <strain evidence="1 2">18930</strain>
    </source>
</reference>
<name>A0ABZ2PJ40_9NOCA</name>
<evidence type="ECO:0000313" key="2">
    <source>
        <dbReference type="Proteomes" id="UP001432000"/>
    </source>
</evidence>